<dbReference type="KEGG" id="alkq:M9189_00940"/>
<dbReference type="Gene3D" id="3.40.30.10">
    <property type="entry name" value="Glutaredoxin"/>
    <property type="match status" value="1"/>
</dbReference>
<keyword evidence="1" id="KW-0732">Signal</keyword>
<feature type="signal peptide" evidence="1">
    <location>
        <begin position="1"/>
        <end position="18"/>
    </location>
</feature>
<proteinExistence type="predicted"/>
<keyword evidence="3" id="KW-1185">Reference proteome</keyword>
<dbReference type="PROSITE" id="PS51257">
    <property type="entry name" value="PROKAR_LIPOPROTEIN"/>
    <property type="match status" value="1"/>
</dbReference>
<accession>A0A9J6ZQM5</accession>
<dbReference type="EMBL" id="CP098400">
    <property type="protein sequence ID" value="URW79923.1"/>
    <property type="molecule type" value="Genomic_DNA"/>
</dbReference>
<sequence>MAKLWNVLFISSILFLTACSDRSNAPALSGIIWGGEGNRLTIAPATGNPFIDTLLIDNHGRFVWTPDTVEAGFYILQKNPENQILLVLQHGKPIVIDAQYFSFPKGSRVEGFELHEDFLELKEVSKQWHNDLAIISALTSDSTWKPGVDEIKSLKHKQDSLTDSYRQKVLTLSQHPLVRMVGLMQTSGNRPLFDMWTYKDLYFEVDSALVNYSELREVRTYRQGVAKLYALQNKFEKLKAGDSFPNLVLAINRNDTLTTSDLKESPVFIGLFDAGDSEQAAVQARCAELLRQYRWRGLKAVYLNFDSTEVVRDIPQFYYANLEGGLSPELKEELGIVNMPACFVLTQTGIIAARNVWDDRLQQVIGQLVEK</sequence>
<evidence type="ECO:0008006" key="4">
    <source>
        <dbReference type="Google" id="ProtNLM"/>
    </source>
</evidence>
<evidence type="ECO:0000256" key="1">
    <source>
        <dbReference type="SAM" id="SignalP"/>
    </source>
</evidence>
<dbReference type="AlphaFoldDB" id="A0A9J6ZQM5"/>
<feature type="chain" id="PRO_5039937461" description="Thioredoxin domain-containing protein" evidence="1">
    <location>
        <begin position="19"/>
        <end position="371"/>
    </location>
</feature>
<evidence type="ECO:0000313" key="3">
    <source>
        <dbReference type="Proteomes" id="UP001056426"/>
    </source>
</evidence>
<organism evidence="2 3">
    <name type="scientific">Xiashengella succiniciproducens</name>
    <dbReference type="NCBI Taxonomy" id="2949635"/>
    <lineage>
        <taxon>Bacteria</taxon>
        <taxon>Pseudomonadati</taxon>
        <taxon>Bacteroidota</taxon>
        <taxon>Bacteroidia</taxon>
        <taxon>Marinilabiliales</taxon>
        <taxon>Marinilabiliaceae</taxon>
        <taxon>Xiashengella</taxon>
    </lineage>
</organism>
<name>A0A9J6ZQM5_9BACT</name>
<gene>
    <name evidence="2" type="ORF">M9189_00940</name>
</gene>
<dbReference type="Proteomes" id="UP001056426">
    <property type="component" value="Chromosome"/>
</dbReference>
<dbReference type="RefSeq" id="WP_250724035.1">
    <property type="nucleotide sequence ID" value="NZ_CP098400.1"/>
</dbReference>
<evidence type="ECO:0000313" key="2">
    <source>
        <dbReference type="EMBL" id="URW79923.1"/>
    </source>
</evidence>
<reference evidence="2" key="1">
    <citation type="submission" date="2022-05" db="EMBL/GenBank/DDBJ databases">
        <authorList>
            <person name="Sun X."/>
        </authorList>
    </citation>
    <scope>NUCLEOTIDE SEQUENCE</scope>
    <source>
        <strain evidence="2">Ai-910</strain>
    </source>
</reference>
<protein>
    <recommendedName>
        <fullName evidence="4">Thioredoxin domain-containing protein</fullName>
    </recommendedName>
</protein>
<reference evidence="2" key="2">
    <citation type="submission" date="2022-06" db="EMBL/GenBank/DDBJ databases">
        <title>Xiashengella guii gen. nov. sp. nov., a bacterium isolated form anaerobic digestion tank.</title>
        <authorList>
            <person name="Huang H."/>
        </authorList>
    </citation>
    <scope>NUCLEOTIDE SEQUENCE</scope>
    <source>
        <strain evidence="2">Ai-910</strain>
    </source>
</reference>